<dbReference type="EMBL" id="JAUCFI010000003">
    <property type="protein sequence ID" value="MDM5282416.1"/>
    <property type="molecule type" value="Genomic_DNA"/>
</dbReference>
<protein>
    <submittedName>
        <fullName evidence="1">Uncharacterized protein</fullName>
    </submittedName>
</protein>
<evidence type="ECO:0000313" key="2">
    <source>
        <dbReference type="Proteomes" id="UP001238973"/>
    </source>
</evidence>
<organism evidence="1 2">
    <name type="scientific">Peribacillus frigoritolerans</name>
    <dbReference type="NCBI Taxonomy" id="450367"/>
    <lineage>
        <taxon>Bacteria</taxon>
        <taxon>Bacillati</taxon>
        <taxon>Bacillota</taxon>
        <taxon>Bacilli</taxon>
        <taxon>Bacillales</taxon>
        <taxon>Bacillaceae</taxon>
        <taxon>Peribacillus</taxon>
    </lineage>
</organism>
<evidence type="ECO:0000313" key="1">
    <source>
        <dbReference type="EMBL" id="MDM5282416.1"/>
    </source>
</evidence>
<gene>
    <name evidence="1" type="ORF">QUF85_03695</name>
</gene>
<dbReference type="Proteomes" id="UP001238973">
    <property type="component" value="Unassembled WGS sequence"/>
</dbReference>
<proteinExistence type="predicted"/>
<dbReference type="RefSeq" id="WP_289348653.1">
    <property type="nucleotide sequence ID" value="NZ_JAUCFI010000003.1"/>
</dbReference>
<sequence length="63" mass="7650">MIFLKNQLSPLDTSDVNYPVLLVNSTFTCEFHAFIREFHAFTREFHSFTRELCYFTLEFHFYS</sequence>
<name>A0AAJ1QJA4_9BACI</name>
<accession>A0AAJ1QJA4</accession>
<dbReference type="AlphaFoldDB" id="A0AAJ1QJA4"/>
<comment type="caution">
    <text evidence="1">The sequence shown here is derived from an EMBL/GenBank/DDBJ whole genome shotgun (WGS) entry which is preliminary data.</text>
</comment>
<reference evidence="1" key="1">
    <citation type="submission" date="2023-06" db="EMBL/GenBank/DDBJ databases">
        <title>Comparative genomics of Bacillaceae isolates and their secondary metabolite potential.</title>
        <authorList>
            <person name="Song L."/>
            <person name="Nielsen L.J."/>
            <person name="Mohite O."/>
            <person name="Xu X."/>
            <person name="Weber T."/>
            <person name="Kovacs A.T."/>
        </authorList>
    </citation>
    <scope>NUCLEOTIDE SEQUENCE</scope>
    <source>
        <strain evidence="1">G1S1</strain>
    </source>
</reference>